<reference evidence="2" key="1">
    <citation type="journal article" date="2012" name="Science">
        <title>The Paleozoic origin of enzymatic lignin decomposition reconstructed from 31 fungal genomes.</title>
        <authorList>
            <person name="Floudas D."/>
            <person name="Binder M."/>
            <person name="Riley R."/>
            <person name="Barry K."/>
            <person name="Blanchette R.A."/>
            <person name="Henrissat B."/>
            <person name="Martinez A.T."/>
            <person name="Otillar R."/>
            <person name="Spatafora J.W."/>
            <person name="Yadav J.S."/>
            <person name="Aerts A."/>
            <person name="Benoit I."/>
            <person name="Boyd A."/>
            <person name="Carlson A."/>
            <person name="Copeland A."/>
            <person name="Coutinho P.M."/>
            <person name="de Vries R.P."/>
            <person name="Ferreira P."/>
            <person name="Findley K."/>
            <person name="Foster B."/>
            <person name="Gaskell J."/>
            <person name="Glotzer D."/>
            <person name="Gorecki P."/>
            <person name="Heitman J."/>
            <person name="Hesse C."/>
            <person name="Hori C."/>
            <person name="Igarashi K."/>
            <person name="Jurgens J.A."/>
            <person name="Kallen N."/>
            <person name="Kersten P."/>
            <person name="Kohler A."/>
            <person name="Kuees U."/>
            <person name="Kumar T.K.A."/>
            <person name="Kuo A."/>
            <person name="LaButti K."/>
            <person name="Larrondo L.F."/>
            <person name="Lindquist E."/>
            <person name="Ling A."/>
            <person name="Lombard V."/>
            <person name="Lucas S."/>
            <person name="Lundell T."/>
            <person name="Martin R."/>
            <person name="McLaughlin D.J."/>
            <person name="Morgenstern I."/>
            <person name="Morin E."/>
            <person name="Murat C."/>
            <person name="Nagy L.G."/>
            <person name="Nolan M."/>
            <person name="Ohm R.A."/>
            <person name="Patyshakuliyeva A."/>
            <person name="Rokas A."/>
            <person name="Ruiz-Duenas F.J."/>
            <person name="Sabat G."/>
            <person name="Salamov A."/>
            <person name="Samejima M."/>
            <person name="Schmutz J."/>
            <person name="Slot J.C."/>
            <person name="St John F."/>
            <person name="Stenlid J."/>
            <person name="Sun H."/>
            <person name="Sun S."/>
            <person name="Syed K."/>
            <person name="Tsang A."/>
            <person name="Wiebenga A."/>
            <person name="Young D."/>
            <person name="Pisabarro A."/>
            <person name="Eastwood D.C."/>
            <person name="Martin F."/>
            <person name="Cullen D."/>
            <person name="Grigoriev I.V."/>
            <person name="Hibbett D.S."/>
        </authorList>
    </citation>
    <scope>NUCLEOTIDE SEQUENCE [LARGE SCALE GENOMIC DNA]</scope>
    <source>
        <strain evidence="2">TFB10046</strain>
    </source>
</reference>
<evidence type="ECO:0000313" key="1">
    <source>
        <dbReference type="EMBL" id="EJD34258.1"/>
    </source>
</evidence>
<feature type="non-terminal residue" evidence="1">
    <location>
        <position position="226"/>
    </location>
</feature>
<dbReference type="Proteomes" id="UP000006514">
    <property type="component" value="Unassembled WGS sequence"/>
</dbReference>
<dbReference type="SUPFAM" id="SSF52540">
    <property type="entry name" value="P-loop containing nucleoside triphosphate hydrolases"/>
    <property type="match status" value="1"/>
</dbReference>
<dbReference type="EMBL" id="JH687971">
    <property type="protein sequence ID" value="EJD34258.1"/>
    <property type="molecule type" value="Genomic_DNA"/>
</dbReference>
<dbReference type="KEGG" id="adl:AURDEDRAFT_32159"/>
<dbReference type="eggNOG" id="KOG0987">
    <property type="taxonomic scope" value="Eukaryota"/>
</dbReference>
<dbReference type="AlphaFoldDB" id="J0WPB3"/>
<accession>J0WPB3</accession>
<feature type="non-terminal residue" evidence="1">
    <location>
        <position position="1"/>
    </location>
</feature>
<keyword evidence="2" id="KW-1185">Reference proteome</keyword>
<gene>
    <name evidence="1" type="ORF">AURDEDRAFT_32159</name>
</gene>
<name>J0WPB3_AURST</name>
<dbReference type="InParanoid" id="J0WPB3"/>
<evidence type="ECO:0000313" key="2">
    <source>
        <dbReference type="Proteomes" id="UP000006514"/>
    </source>
</evidence>
<protein>
    <submittedName>
        <fullName evidence="1">Uncharacterized protein</fullName>
    </submittedName>
</protein>
<sequence length="226" mass="25490">LITTDKVIRDEWNVQAVKRFAAKTGQTYAEYVALDKCDGRLVSRLHRDTLLQMSSSYTRDRMGYLPLVEGMPVMIIQNILTPAGVVNGAEGILLKVYYDRLPNGERNATCALVKIKECNLKYEGLEPGVVPIIPVPCKAFPVRLRDQSSMSVVRWQLPILPGAAYTDYKSQGQGLDYAMLDPASAGKKRESAYVMITRVYKLKNLIILRNFKNDVFTRPLSDQTRE</sequence>
<organism evidence="1 2">
    <name type="scientific">Auricularia subglabra (strain TFB-10046 / SS5)</name>
    <name type="common">White-rot fungus</name>
    <name type="synonym">Auricularia delicata (strain TFB10046)</name>
    <dbReference type="NCBI Taxonomy" id="717982"/>
    <lineage>
        <taxon>Eukaryota</taxon>
        <taxon>Fungi</taxon>
        <taxon>Dikarya</taxon>
        <taxon>Basidiomycota</taxon>
        <taxon>Agaricomycotina</taxon>
        <taxon>Agaricomycetes</taxon>
        <taxon>Auriculariales</taxon>
        <taxon>Auriculariaceae</taxon>
        <taxon>Auricularia</taxon>
    </lineage>
</organism>
<proteinExistence type="predicted"/>
<dbReference type="InterPro" id="IPR027417">
    <property type="entry name" value="P-loop_NTPase"/>
</dbReference>
<dbReference type="OrthoDB" id="432234at2759"/>